<dbReference type="EMBL" id="CP046884">
    <property type="protein sequence ID" value="QNQ89529.1"/>
    <property type="molecule type" value="Genomic_DNA"/>
</dbReference>
<evidence type="ECO:0000313" key="1">
    <source>
        <dbReference type="EMBL" id="QNQ89529.1"/>
    </source>
</evidence>
<accession>A0A7H0SLV4</accession>
<organism evidence="1 2">
    <name type="scientific">Corynebacterium poyangense</name>
    <dbReference type="NCBI Taxonomy" id="2684405"/>
    <lineage>
        <taxon>Bacteria</taxon>
        <taxon>Bacillati</taxon>
        <taxon>Actinomycetota</taxon>
        <taxon>Actinomycetes</taxon>
        <taxon>Mycobacteriales</taxon>
        <taxon>Corynebacteriaceae</taxon>
        <taxon>Corynebacterium</taxon>
    </lineage>
</organism>
<proteinExistence type="predicted"/>
<dbReference type="RefSeq" id="WP_187974983.1">
    <property type="nucleotide sequence ID" value="NZ_CP046884.1"/>
</dbReference>
<evidence type="ECO:0000313" key="2">
    <source>
        <dbReference type="Proteomes" id="UP000516320"/>
    </source>
</evidence>
<keyword evidence="2" id="KW-1185">Reference proteome</keyword>
<name>A0A7H0SLV4_9CORY</name>
<dbReference type="Proteomes" id="UP000516320">
    <property type="component" value="Chromosome"/>
</dbReference>
<dbReference type="KEGG" id="cpoy:GP475_01930"/>
<dbReference type="AlphaFoldDB" id="A0A7H0SLV4"/>
<reference evidence="1 2" key="1">
    <citation type="submission" date="2019-12" db="EMBL/GenBank/DDBJ databases">
        <title>Corynebacterium sp. nov., isolated from feces of the Anser Albifrons in China.</title>
        <authorList>
            <person name="Liu Q."/>
        </authorList>
    </citation>
    <scope>NUCLEOTIDE SEQUENCE [LARGE SCALE GENOMIC DNA]</scope>
    <source>
        <strain evidence="1 2">4H37-19</strain>
    </source>
</reference>
<sequence length="182" mass="20273">MNQGNEATQRPEAVQVFTRLWGAVICAEVLHQLISLIMGVLDSSQLRAQLKKQAADSAYTIPEHMFPLIIALSLGMMLLLSLLILGLLGYSLTRVHLATKYAAMAHTLLSFFGLYFTLRMVLLYFASPQSSVLSVGWYLVDGSVQIIIGVMAALTLYFGRKEDTLRWTGEWQAMENMRKGGK</sequence>
<gene>
    <name evidence="1" type="ORF">GP475_01930</name>
</gene>
<protein>
    <submittedName>
        <fullName evidence="1">Uncharacterized protein</fullName>
    </submittedName>
</protein>